<evidence type="ECO:0000313" key="4">
    <source>
        <dbReference type="Proteomes" id="UP000051401"/>
    </source>
</evidence>
<reference evidence="3 5" key="2">
    <citation type="submission" date="2018-08" db="EMBL/GenBank/DDBJ databases">
        <title>Genetic Globetrotter - A new plasmid hitch-hiking vast phylogenetic and geographic distances.</title>
        <authorList>
            <person name="Vollmers J."/>
            <person name="Petersen J."/>
        </authorList>
    </citation>
    <scope>NUCLEOTIDE SEQUENCE [LARGE SCALE GENOMIC DNA]</scope>
    <source>
        <strain evidence="3 5">DSM 26383</strain>
    </source>
</reference>
<evidence type="ECO:0000256" key="1">
    <source>
        <dbReference type="SAM" id="Phobius"/>
    </source>
</evidence>
<keyword evidence="1" id="KW-0812">Transmembrane</keyword>
<dbReference type="AlphaFoldDB" id="A0A0T5P523"/>
<dbReference type="PATRIC" id="fig|540747.5.peg.1636"/>
<dbReference type="Proteomes" id="UP000051401">
    <property type="component" value="Unassembled WGS sequence"/>
</dbReference>
<protein>
    <submittedName>
        <fullName evidence="2">Uncharacterized protein</fullName>
    </submittedName>
</protein>
<evidence type="ECO:0000313" key="3">
    <source>
        <dbReference type="EMBL" id="QEW27442.1"/>
    </source>
</evidence>
<evidence type="ECO:0000313" key="5">
    <source>
        <dbReference type="Proteomes" id="UP000325785"/>
    </source>
</evidence>
<dbReference type="KEGG" id="rid:RIdsm_03258"/>
<dbReference type="Proteomes" id="UP000325785">
    <property type="component" value="Chromosome"/>
</dbReference>
<sequence length="91" mass="9793">MVYLIPLLCFVLPLIAAVLLLRGGRGLVVAVLVFVLAVVMAWAIWKGRQLSGWDGLGYAIVAMLMCAPGILGLLVGSGIGWWQTRRTAVQE</sequence>
<dbReference type="RefSeq" id="WP_057818611.1">
    <property type="nucleotide sequence ID" value="NZ_CP031598.1"/>
</dbReference>
<keyword evidence="4" id="KW-1185">Reference proteome</keyword>
<dbReference type="EMBL" id="CP031598">
    <property type="protein sequence ID" value="QEW27442.1"/>
    <property type="molecule type" value="Genomic_DNA"/>
</dbReference>
<gene>
    <name evidence="3" type="ORF">RIdsm_03258</name>
    <name evidence="2" type="ORF">XM52_19415</name>
</gene>
<evidence type="ECO:0000313" key="2">
    <source>
        <dbReference type="EMBL" id="KRS16235.1"/>
    </source>
</evidence>
<dbReference type="EMBL" id="LAXI01000015">
    <property type="protein sequence ID" value="KRS16235.1"/>
    <property type="molecule type" value="Genomic_DNA"/>
</dbReference>
<accession>A0A0T5P523</accession>
<reference evidence="2 4" key="1">
    <citation type="submission" date="2015-04" db="EMBL/GenBank/DDBJ databases">
        <title>The draft genome sequence of Roseovarius indicus B108T.</title>
        <authorList>
            <person name="Li G."/>
            <person name="Lai Q."/>
            <person name="Shao Z."/>
            <person name="Yan P."/>
        </authorList>
    </citation>
    <scope>NUCLEOTIDE SEQUENCE [LARGE SCALE GENOMIC DNA]</scope>
    <source>
        <strain evidence="2 4">B108</strain>
    </source>
</reference>
<dbReference type="STRING" id="540747.SAMN04488031_10187"/>
<keyword evidence="1" id="KW-0472">Membrane</keyword>
<organism evidence="2 4">
    <name type="scientific">Roseovarius indicus</name>
    <dbReference type="NCBI Taxonomy" id="540747"/>
    <lineage>
        <taxon>Bacteria</taxon>
        <taxon>Pseudomonadati</taxon>
        <taxon>Pseudomonadota</taxon>
        <taxon>Alphaproteobacteria</taxon>
        <taxon>Rhodobacterales</taxon>
        <taxon>Roseobacteraceae</taxon>
        <taxon>Roseovarius</taxon>
    </lineage>
</organism>
<name>A0A0T5P523_9RHOB</name>
<keyword evidence="1" id="KW-1133">Transmembrane helix</keyword>
<proteinExistence type="predicted"/>
<feature type="transmembrane region" description="Helical" evidence="1">
    <location>
        <begin position="26"/>
        <end position="45"/>
    </location>
</feature>
<feature type="transmembrane region" description="Helical" evidence="1">
    <location>
        <begin position="57"/>
        <end position="82"/>
    </location>
</feature>